<dbReference type="PANTHER" id="PTHR45527">
    <property type="entry name" value="NONRIBOSOMAL PEPTIDE SYNTHETASE"/>
    <property type="match status" value="1"/>
</dbReference>
<organism evidence="5 6">
    <name type="scientific">Mycobacterium riyadhense</name>
    <dbReference type="NCBI Taxonomy" id="486698"/>
    <lineage>
        <taxon>Bacteria</taxon>
        <taxon>Bacillati</taxon>
        <taxon>Actinomycetota</taxon>
        <taxon>Actinomycetes</taxon>
        <taxon>Mycobacteriales</taxon>
        <taxon>Mycobacteriaceae</taxon>
        <taxon>Mycobacterium</taxon>
    </lineage>
</organism>
<dbReference type="SUPFAM" id="SSF52777">
    <property type="entry name" value="CoA-dependent acyltransferases"/>
    <property type="match status" value="1"/>
</dbReference>
<accession>A0A1X2CR21</accession>
<dbReference type="SUPFAM" id="SSF51735">
    <property type="entry name" value="NAD(P)-binding Rossmann-fold domains"/>
    <property type="match status" value="1"/>
</dbReference>
<evidence type="ECO:0000256" key="2">
    <source>
        <dbReference type="ARBA" id="ARBA00022553"/>
    </source>
</evidence>
<dbReference type="GO" id="GO:0044550">
    <property type="term" value="P:secondary metabolite biosynthetic process"/>
    <property type="evidence" value="ECO:0007669"/>
    <property type="project" value="TreeGrafter"/>
</dbReference>
<dbReference type="InterPro" id="IPR045851">
    <property type="entry name" value="AMP-bd_C_sf"/>
</dbReference>
<keyword evidence="1" id="KW-0596">Phosphopantetheine</keyword>
<gene>
    <name evidence="5" type="ORF">AWC22_20015</name>
</gene>
<sequence>MTVPEEGRVHRVPLSRSQQNIYNGVLQDSDPALYLIGKSYRFHPLELSGFLGALHVTILKNPVQLCVLEAPPTGIDYPELVLRLQFGDIVRVRSGDEDHTDRGADEVQRMWSPDIIAKPLVRYTVRTDGSDYVSGLDVHTHHILLDGGATGIIETDLARYLAAGNQDEIPCAAQGLMQLAEAHRRESTRVEESLPRLAEVVQRELADEARQSGNGQGANDGPGTAATGVLHESVRICGTAFDAISTLSEAKQVPLNVLVAAAAVAVDASLRQSTESLLVHAVDNRFGDADLNVATCLVNSVAHAVRFSPFASVAEVVRMVDRGYVKAVRRRWLREEQYRRMYLAINRTSHVDALTLNFIREPCAPGLRPFLSEEPVATDIGPVEGRTVACVLDEDRRTLNLAIWNRADLPERKTHPRVAERIATALESMTAMWHNPIAMTVNEWFGIGPDGALRQGDWATQTEQPPAPAWFLNPARDVDQFLEIRCYVYPWVAWLVRNGAMPGDVLVFTDDNTDRTIDLLIACHLAGCGYSVCDTADELHLRADAIAVHGDGITTHIINVAATGLAVVLDGELRQLVDGRIEQVIQDPLLATKTAYIMPTSGTTGPPKLVGISHGSLALFCDAVRRAYGWGRHDTILQCAPLTSDISVEEIFGGAGCGSNLVRSTAMKTGDLQALAHDFVAKRPTVIDLPTAVWHLLCDDGDAINAIRRSRLRQIVIGGEAIRPSAVDKWIESGASQGVSLVSTYGPTEATVAVTYLPIVCDGTTVAGRARLRLGRPLVPNTVFIAFGEVVIVGDLVSAGYLGIDSTSFGAVTTTDGSRRRAFATADRVTVDDNLDSGHPVFSGRKDAIVKISGKRVDTAEAARRIFEDHAVSDVAVEPHKVGLGVWFETQRTREGAEDSAAAARIRRILVSLGVPSFFVVGVPSIPRKPNGKIDSDNLPTPSQFVDAVRNDAESGEQAAGLAQVWSRHLGRAIRPDSSLLDEGIGSLELIRILPETRRYLHRHLSLLDLISADTAANLVGSASTADAWLDVDTAGAIERDLALLGQRRPLSELSVNRPPTGRRPQAIVVLGASGILGTGFAQAVLDLKRSAGTCPEVVLVARSQLPERDPWTALRSVDGIRIERVSPEFGPEELDALIRDTGARTLINCIGNTNVLVPYRELRLANVELVSTITEACANRGTRLVQLSTFVVNGDVTAPRVTDPRDAPYPYAASKSLAELVVAGSPQTLDFTIVRLPRILGADYQVRDSADILVSIVDACIALRAYPSVTLTEEVTTGRAAAKAILGLLPELAGSAELGRGITVVRGAAVAYAEFLGGYALDELDAEEWKYRLDESDWATRNPRRWSVVDAWVGLGKRLGTRSYAEYLADCPTLALGVQSVVELDAAPESVRAVLAHGCLQ</sequence>
<evidence type="ECO:0000259" key="4">
    <source>
        <dbReference type="Pfam" id="PF01370"/>
    </source>
</evidence>
<dbReference type="SUPFAM" id="SSF56801">
    <property type="entry name" value="Acetyl-CoA synthetase-like"/>
    <property type="match status" value="1"/>
</dbReference>
<dbReference type="InterPro" id="IPR042099">
    <property type="entry name" value="ANL_N_sf"/>
</dbReference>
<evidence type="ECO:0000256" key="1">
    <source>
        <dbReference type="ARBA" id="ARBA00022450"/>
    </source>
</evidence>
<evidence type="ECO:0000259" key="3">
    <source>
        <dbReference type="Pfam" id="PF00501"/>
    </source>
</evidence>
<evidence type="ECO:0000313" key="6">
    <source>
        <dbReference type="Proteomes" id="UP000193087"/>
    </source>
</evidence>
<dbReference type="Pfam" id="PF01370">
    <property type="entry name" value="Epimerase"/>
    <property type="match status" value="1"/>
</dbReference>
<dbReference type="Gene3D" id="3.30.559.30">
    <property type="entry name" value="Nonribosomal peptide synthetase, condensation domain"/>
    <property type="match status" value="1"/>
</dbReference>
<dbReference type="Gene3D" id="3.40.50.720">
    <property type="entry name" value="NAD(P)-binding Rossmann-like Domain"/>
    <property type="match status" value="1"/>
</dbReference>
<dbReference type="Gene3D" id="3.30.559.10">
    <property type="entry name" value="Chloramphenicol acetyltransferase-like domain"/>
    <property type="match status" value="1"/>
</dbReference>
<dbReference type="Gene3D" id="3.30.300.30">
    <property type="match status" value="1"/>
</dbReference>
<dbReference type="InterPro" id="IPR036291">
    <property type="entry name" value="NAD(P)-bd_dom_sf"/>
</dbReference>
<evidence type="ECO:0000313" key="5">
    <source>
        <dbReference type="EMBL" id="ORW78435.1"/>
    </source>
</evidence>
<keyword evidence="2" id="KW-0597">Phosphoprotein</keyword>
<dbReference type="InterPro" id="IPR000873">
    <property type="entry name" value="AMP-dep_synth/lig_dom"/>
</dbReference>
<dbReference type="EMBL" id="LQPQ01000082">
    <property type="protein sequence ID" value="ORW78435.1"/>
    <property type="molecule type" value="Genomic_DNA"/>
</dbReference>
<feature type="domain" description="NAD-dependent epimerase/dehydratase" evidence="4">
    <location>
        <begin position="1068"/>
        <end position="1248"/>
    </location>
</feature>
<dbReference type="OrthoDB" id="2472181at2"/>
<feature type="domain" description="AMP-dependent synthetase/ligase" evidence="3">
    <location>
        <begin position="493"/>
        <end position="802"/>
    </location>
</feature>
<dbReference type="PANTHER" id="PTHR45527:SF1">
    <property type="entry name" value="FATTY ACID SYNTHASE"/>
    <property type="match status" value="1"/>
</dbReference>
<dbReference type="InterPro" id="IPR020845">
    <property type="entry name" value="AMP-binding_CS"/>
</dbReference>
<dbReference type="GO" id="GO:0005829">
    <property type="term" value="C:cytosol"/>
    <property type="evidence" value="ECO:0007669"/>
    <property type="project" value="TreeGrafter"/>
</dbReference>
<reference evidence="5 6" key="1">
    <citation type="submission" date="2016-01" db="EMBL/GenBank/DDBJ databases">
        <title>The new phylogeny of the genus Mycobacterium.</title>
        <authorList>
            <person name="Tarcisio F."/>
            <person name="Conor M."/>
            <person name="Antonella G."/>
            <person name="Elisabetta G."/>
            <person name="Giulia F.S."/>
            <person name="Sara T."/>
            <person name="Anna F."/>
            <person name="Clotilde B."/>
            <person name="Roberto B."/>
            <person name="Veronica D.S."/>
            <person name="Fabio R."/>
            <person name="Monica P."/>
            <person name="Olivier J."/>
            <person name="Enrico T."/>
            <person name="Nicola S."/>
        </authorList>
    </citation>
    <scope>NUCLEOTIDE SEQUENCE [LARGE SCALE GENOMIC DNA]</scope>
    <source>
        <strain evidence="5 6">DSM 45176</strain>
    </source>
</reference>
<dbReference type="PROSITE" id="PS00455">
    <property type="entry name" value="AMP_BINDING"/>
    <property type="match status" value="1"/>
</dbReference>
<dbReference type="Pfam" id="PF00501">
    <property type="entry name" value="AMP-binding"/>
    <property type="match status" value="1"/>
</dbReference>
<keyword evidence="6" id="KW-1185">Reference proteome</keyword>
<dbReference type="GO" id="GO:0043041">
    <property type="term" value="P:amino acid activation for nonribosomal peptide biosynthetic process"/>
    <property type="evidence" value="ECO:0007669"/>
    <property type="project" value="TreeGrafter"/>
</dbReference>
<proteinExistence type="predicted"/>
<dbReference type="InterPro" id="IPR023213">
    <property type="entry name" value="CAT-like_dom_sf"/>
</dbReference>
<comment type="caution">
    <text evidence="5">The sequence shown here is derived from an EMBL/GenBank/DDBJ whole genome shotgun (WGS) entry which is preliminary data.</text>
</comment>
<dbReference type="STRING" id="486698.AWC22_20015"/>
<dbReference type="GO" id="GO:0031177">
    <property type="term" value="F:phosphopantetheine binding"/>
    <property type="evidence" value="ECO:0007669"/>
    <property type="project" value="TreeGrafter"/>
</dbReference>
<dbReference type="Proteomes" id="UP000193087">
    <property type="component" value="Unassembled WGS sequence"/>
</dbReference>
<name>A0A1X2CR21_9MYCO</name>
<protein>
    <submittedName>
        <fullName evidence="5">Peptide synthase</fullName>
    </submittedName>
</protein>
<dbReference type="InterPro" id="IPR001509">
    <property type="entry name" value="Epimerase_deHydtase"/>
</dbReference>
<dbReference type="Gene3D" id="3.40.50.12780">
    <property type="entry name" value="N-terminal domain of ligase-like"/>
    <property type="match status" value="1"/>
</dbReference>